<dbReference type="InterPro" id="IPR009291">
    <property type="entry name" value="Vps62"/>
</dbReference>
<gene>
    <name evidence="1" type="ORF">CPC735_053740</name>
</gene>
<dbReference type="HOGENOM" id="CLU_507344_0_0_1"/>
<dbReference type="PANTHER" id="PTHR48172:SF2">
    <property type="entry name" value="VACUOLAR PROTEIN SORTING PROTEIN 62"/>
    <property type="match status" value="1"/>
</dbReference>
<dbReference type="VEuPathDB" id="FungiDB:CPC735_053740"/>
<dbReference type="OrthoDB" id="188042at2759"/>
<evidence type="ECO:0008006" key="3">
    <source>
        <dbReference type="Google" id="ProtNLM"/>
    </source>
</evidence>
<dbReference type="EMBL" id="ACFW01000049">
    <property type="protein sequence ID" value="EER24004.1"/>
    <property type="molecule type" value="Genomic_DNA"/>
</dbReference>
<accession>C5PHK1</accession>
<dbReference type="Proteomes" id="UP000009084">
    <property type="component" value="Unassembled WGS sequence"/>
</dbReference>
<comment type="caution">
    <text evidence="1">The sequence shown here is derived from an EMBL/GenBank/DDBJ whole genome shotgun (WGS) entry which is preliminary data.</text>
</comment>
<dbReference type="Pfam" id="PF06101">
    <property type="entry name" value="Vps62"/>
    <property type="match status" value="1"/>
</dbReference>
<proteinExistence type="predicted"/>
<reference evidence="1 2" key="1">
    <citation type="journal article" date="2009" name="Genome Res.">
        <title>Comparative genomic analyses of the human fungal pathogens Coccidioides and their relatives.</title>
        <authorList>
            <person name="Sharpton T.J."/>
            <person name="Stajich J.E."/>
            <person name="Rounsley S.D."/>
            <person name="Gardner M.J."/>
            <person name="Wortman J.R."/>
            <person name="Jordar V.S."/>
            <person name="Maiti R."/>
            <person name="Kodira C.D."/>
            <person name="Neafsey D.E."/>
            <person name="Zeng Q."/>
            <person name="Hung C.-Y."/>
            <person name="McMahan C."/>
            <person name="Muszewska A."/>
            <person name="Grynberg M."/>
            <person name="Mandel M.A."/>
            <person name="Kellner E.M."/>
            <person name="Barker B.M."/>
            <person name="Galgiani J.N."/>
            <person name="Orbach M.J."/>
            <person name="Kirkland T.N."/>
            <person name="Cole G.T."/>
            <person name="Henn M.R."/>
            <person name="Birren B.W."/>
            <person name="Taylor J.W."/>
        </authorList>
    </citation>
    <scope>NUCLEOTIDE SEQUENCE [LARGE SCALE GENOMIC DNA]</scope>
    <source>
        <strain evidence="2">C735</strain>
    </source>
</reference>
<sequence length="598" mass="67467">MCRSHVASTSQLNIGSLNELVINLIPPPSLVLPFPQFYVIWTRKFLDVHAKLLTKLDPVAPRFNAGLQLPLVSAVSETSPPFIHTTFSSSSVLASPDPILNLGGEGEGIKSPDILISATPLPTVSLNFATNKKEQEQLSDALFVDNETSKLSPQTITTNQQKSKSSSLSDRIRSWTWTLLSWISNVLYSFFTNGKGAAPEHDALRNKANSEPGGLSWELSRSARDSDSQILHEIPDYVLEYAPLVHLFSAEQFWPCDIGEHLTHITPYLNYTPLRATWEHPLLDNLDDLNNWQHGRHVFLTSNENVENRPEWLHGKKNIPEPVPYSRQKGRFYRRSIDFLSQNTQMLGYFGRKGKTAGKSKAPAVLIVIDKGDGIVDAFWFYFYSFNLGNEVFNLRFGNHVGDWEHSLVRFHRGEPKAIFLSEHSGGEAYTYNAMEKLGKRPVIYSATGTHAIYANPGIHSYILPWGLLRDQTDAGPLWDPSLNMHAYAYSPHNDTLYPSNRTPNAPIEWFSFRGHWGDKIYPLGERRQYRFAGQYHYVSGPLGPRFKNLARRKVCQGPEEDICIIRNEVGAKGGREHAKVGLKWDAGLRDDDGEDQV</sequence>
<organism evidence="1 2">
    <name type="scientific">Coccidioides posadasii (strain C735)</name>
    <name type="common">Valley fever fungus</name>
    <dbReference type="NCBI Taxonomy" id="222929"/>
    <lineage>
        <taxon>Eukaryota</taxon>
        <taxon>Fungi</taxon>
        <taxon>Dikarya</taxon>
        <taxon>Ascomycota</taxon>
        <taxon>Pezizomycotina</taxon>
        <taxon>Eurotiomycetes</taxon>
        <taxon>Eurotiomycetidae</taxon>
        <taxon>Onygenales</taxon>
        <taxon>Onygenaceae</taxon>
        <taxon>Coccidioides</taxon>
    </lineage>
</organism>
<name>C5PHK1_COCP7</name>
<evidence type="ECO:0000313" key="1">
    <source>
        <dbReference type="EMBL" id="EER24004.1"/>
    </source>
</evidence>
<dbReference type="PANTHER" id="PTHR48172">
    <property type="match status" value="1"/>
</dbReference>
<dbReference type="KEGG" id="cpw:9691619"/>
<protein>
    <recommendedName>
        <fullName evidence="3">Vacuolar protein sorting-associated protein 62</fullName>
    </recommendedName>
</protein>
<dbReference type="AlphaFoldDB" id="C5PHK1"/>
<evidence type="ECO:0000313" key="2">
    <source>
        <dbReference type="Proteomes" id="UP000009084"/>
    </source>
</evidence>